<dbReference type="PANTHER" id="PTHR12832">
    <property type="entry name" value="TESTIS-SPECIFIC PROTEIN PBS13 T-COMPLEX 11"/>
    <property type="match status" value="1"/>
</dbReference>
<dbReference type="RefSeq" id="XP_002294188.1">
    <property type="nucleotide sequence ID" value="XM_002294152.1"/>
</dbReference>
<dbReference type="eggNOG" id="ENOG502SPQ0">
    <property type="taxonomic scope" value="Eukaryota"/>
</dbReference>
<feature type="compositionally biased region" description="Low complexity" evidence="2">
    <location>
        <begin position="63"/>
        <end position="86"/>
    </location>
</feature>
<proteinExistence type="inferred from homology"/>
<dbReference type="PANTHER" id="PTHR12832:SF11">
    <property type="entry name" value="LD23868P"/>
    <property type="match status" value="1"/>
</dbReference>
<dbReference type="EMBL" id="CM000650">
    <property type="protein sequence ID" value="EED88543.1"/>
    <property type="molecule type" value="Genomic_DNA"/>
</dbReference>
<comment type="similarity">
    <text evidence="1">Belongs to the TCP11 family.</text>
</comment>
<sequence>MKNQLNPSITHQLSLHTRSPIVDLQIAATVMDIFSLVSPENHPIPRGEYETHDSLVYSEEHSPSLNLSESPSPASSPNEQVLSSSPPRTPPRPLPRTPPRTPPRHTSHVDDRIRMRRYIKSCNTSPSSSSRVTTFSPSGDVHHHSNNEDVIITPSSSPTKSDTSLSPLQLRLNRAKSKRQELITTKLLTIDIKSQHRSHRAEERHESTISARVLKAKTDTYHKVTEAKERREMKVKDRQLNIELSMKVKEMSASRRKEDVIGGIIDKARKDALVQLAKERRDAMNSARSAQVEALLESKISEAHKRLKRNLYEKQCRACCNERKERAEERRKLIVYERRALLLAGLDNKLTRATKKSEKYKDEIATRAGEEIERSKEVARRVRAVRAIQRSVRDRYGFDGVKLSTPRLSQHDAARRLQRWMQWRVCVCMERFLASDGWDDDGIAEEKVGNGNTVDGKEYSKAIQSLEKLLKLFPVPPVHNGIQSAQRRASHQALPFDELRRLMMHPDTMKMANLVLDCLRPITEISFGTNTDTKPAIDGRTLLSLFLIAVHPRDVLGDEFLKKPGERLLANSALQLLMSFKYLFFSASPQINKAEISPSSTRWPHAKIQAPPPTNSLPPVNLQRTLLSSASLFHWWKNMDLEKLLEGMTTSLEQSWVVYLISSEALTYIADVTGVAADVSNAKPNRDDPLVSLKIRHSASRAGSRSHIKRIRLSLNKLIGSDEGKEFVKKAKEVALRQIAEANAIQEMKDEIDEMHHSGFNTPRVDSVPSSSESVASANSAADEQVEYSVASSGLPNELLSNVVLVHKILLTDSEDFNKLSWNGTNAQTPDITVDEFMSFFLPQSSDSDDGDVMDISLRIAQNMKQAFVHQVTQQMDQGNFDPIRALLQELHDKMRSLLPNRKDLHDHINDDEVEASSSVTDVMHIAMRSGHLLANYLESPARNPSSHELIQSLEAFGNSLDGAVPYRIQSAHLFAVASVAFLLHKTELCQLDISNYKLAQCAPLLHHVGHEYERKHFQMTYGELSGVSTEALQAMLPSTWKWMQDARSLFDSEQLTPQSSLEQKMDFVKGRGFVDGILFTKSQLSLPEMFALDVESINRIRNEARCCVIASALVLHACNISKTGSSILSSSFIPDELQSARDVLSSALRKRHLEQEALEKDVNDAAETLTKALLERDLTSGERSILKNHVTAILQGSDPVLKLLDNRVQSFFRFACKWKPNSSSSTMHMKTGRSVLKGEETGIRNHGIPSTKKAFTLAAKKESSRLGFAFVCSELSEAGSDARAVISLACDNFGDDIFYRCLSLPI</sequence>
<feature type="region of interest" description="Disordered" evidence="2">
    <location>
        <begin position="757"/>
        <end position="780"/>
    </location>
</feature>
<dbReference type="GeneID" id="7444297"/>
<dbReference type="InterPro" id="IPR008862">
    <property type="entry name" value="Tcp11"/>
</dbReference>
<gene>
    <name evidence="3" type="ORF">THAPSDRAFT_24971</name>
</gene>
<dbReference type="HOGENOM" id="CLU_261050_0_0_1"/>
<evidence type="ECO:0000256" key="1">
    <source>
        <dbReference type="ARBA" id="ARBA00010954"/>
    </source>
</evidence>
<feature type="compositionally biased region" description="Low complexity" evidence="2">
    <location>
        <begin position="121"/>
        <end position="138"/>
    </location>
</feature>
<reference evidence="3 4" key="2">
    <citation type="journal article" date="2008" name="Nature">
        <title>The Phaeodactylum genome reveals the evolutionary history of diatom genomes.</title>
        <authorList>
            <person name="Bowler C."/>
            <person name="Allen A.E."/>
            <person name="Badger J.H."/>
            <person name="Grimwood J."/>
            <person name="Jabbari K."/>
            <person name="Kuo A."/>
            <person name="Maheswari U."/>
            <person name="Martens C."/>
            <person name="Maumus F."/>
            <person name="Otillar R.P."/>
            <person name="Rayko E."/>
            <person name="Salamov A."/>
            <person name="Vandepoele K."/>
            <person name="Beszteri B."/>
            <person name="Gruber A."/>
            <person name="Heijde M."/>
            <person name="Katinka M."/>
            <person name="Mock T."/>
            <person name="Valentin K."/>
            <person name="Verret F."/>
            <person name="Berges J.A."/>
            <person name="Brownlee C."/>
            <person name="Cadoret J.P."/>
            <person name="Chiovitti A."/>
            <person name="Choi C.J."/>
            <person name="Coesel S."/>
            <person name="De Martino A."/>
            <person name="Detter J.C."/>
            <person name="Durkin C."/>
            <person name="Falciatore A."/>
            <person name="Fournet J."/>
            <person name="Haruta M."/>
            <person name="Huysman M.J."/>
            <person name="Jenkins B.D."/>
            <person name="Jiroutova K."/>
            <person name="Jorgensen R.E."/>
            <person name="Joubert Y."/>
            <person name="Kaplan A."/>
            <person name="Kroger N."/>
            <person name="Kroth P.G."/>
            <person name="La Roche J."/>
            <person name="Lindquist E."/>
            <person name="Lommer M."/>
            <person name="Martin-Jezequel V."/>
            <person name="Lopez P.J."/>
            <person name="Lucas S."/>
            <person name="Mangogna M."/>
            <person name="McGinnis K."/>
            <person name="Medlin L.K."/>
            <person name="Montsant A."/>
            <person name="Oudot-Le Secq M.P."/>
            <person name="Napoli C."/>
            <person name="Obornik M."/>
            <person name="Parker M.S."/>
            <person name="Petit J.L."/>
            <person name="Porcel B.M."/>
            <person name="Poulsen N."/>
            <person name="Robison M."/>
            <person name="Rychlewski L."/>
            <person name="Rynearson T.A."/>
            <person name="Schmutz J."/>
            <person name="Shapiro H."/>
            <person name="Siaut M."/>
            <person name="Stanley M."/>
            <person name="Sussman M.R."/>
            <person name="Taylor A.R."/>
            <person name="Vardi A."/>
            <person name="von Dassow P."/>
            <person name="Vyverman W."/>
            <person name="Willis A."/>
            <person name="Wyrwicz L.S."/>
            <person name="Rokhsar D.S."/>
            <person name="Weissenbach J."/>
            <person name="Armbrust E.V."/>
            <person name="Green B.R."/>
            <person name="Van de Peer Y."/>
            <person name="Grigoriev I.V."/>
        </authorList>
    </citation>
    <scope>NUCLEOTIDE SEQUENCE [LARGE SCALE GENOMIC DNA]</scope>
    <source>
        <strain evidence="3 4">CCMP1335</strain>
    </source>
</reference>
<evidence type="ECO:0000313" key="4">
    <source>
        <dbReference type="Proteomes" id="UP000001449"/>
    </source>
</evidence>
<dbReference type="GO" id="GO:0007165">
    <property type="term" value="P:signal transduction"/>
    <property type="evidence" value="ECO:0000318"/>
    <property type="project" value="GO_Central"/>
</dbReference>
<reference evidence="3 4" key="1">
    <citation type="journal article" date="2004" name="Science">
        <title>The genome of the diatom Thalassiosira pseudonana: ecology, evolution, and metabolism.</title>
        <authorList>
            <person name="Armbrust E.V."/>
            <person name="Berges J.A."/>
            <person name="Bowler C."/>
            <person name="Green B.R."/>
            <person name="Martinez D."/>
            <person name="Putnam N.H."/>
            <person name="Zhou S."/>
            <person name="Allen A.E."/>
            <person name="Apt K.E."/>
            <person name="Bechner M."/>
            <person name="Brzezinski M.A."/>
            <person name="Chaal B.K."/>
            <person name="Chiovitti A."/>
            <person name="Davis A.K."/>
            <person name="Demarest M.S."/>
            <person name="Detter J.C."/>
            <person name="Glavina T."/>
            <person name="Goodstein D."/>
            <person name="Hadi M.Z."/>
            <person name="Hellsten U."/>
            <person name="Hildebrand M."/>
            <person name="Jenkins B.D."/>
            <person name="Jurka J."/>
            <person name="Kapitonov V.V."/>
            <person name="Kroger N."/>
            <person name="Lau W.W."/>
            <person name="Lane T.W."/>
            <person name="Larimer F.W."/>
            <person name="Lippmeier J.C."/>
            <person name="Lucas S."/>
            <person name="Medina M."/>
            <person name="Montsant A."/>
            <person name="Obornik M."/>
            <person name="Parker M.S."/>
            <person name="Palenik B."/>
            <person name="Pazour G.J."/>
            <person name="Richardson P.M."/>
            <person name="Rynearson T.A."/>
            <person name="Saito M.A."/>
            <person name="Schwartz D.C."/>
            <person name="Thamatrakoln K."/>
            <person name="Valentin K."/>
            <person name="Vardi A."/>
            <person name="Wilkerson F.P."/>
            <person name="Rokhsar D.S."/>
        </authorList>
    </citation>
    <scope>NUCLEOTIDE SEQUENCE [LARGE SCALE GENOMIC DNA]</scope>
    <source>
        <strain evidence="3 4">CCMP1335</strain>
    </source>
</reference>
<dbReference type="InParanoid" id="B8CD43"/>
<organism evidence="3 4">
    <name type="scientific">Thalassiosira pseudonana</name>
    <name type="common">Marine diatom</name>
    <name type="synonym">Cyclotella nana</name>
    <dbReference type="NCBI Taxonomy" id="35128"/>
    <lineage>
        <taxon>Eukaryota</taxon>
        <taxon>Sar</taxon>
        <taxon>Stramenopiles</taxon>
        <taxon>Ochrophyta</taxon>
        <taxon>Bacillariophyta</taxon>
        <taxon>Coscinodiscophyceae</taxon>
        <taxon>Thalassiosirophycidae</taxon>
        <taxon>Thalassiosirales</taxon>
        <taxon>Thalassiosiraceae</taxon>
        <taxon>Thalassiosira</taxon>
    </lineage>
</organism>
<dbReference type="Pfam" id="PF05794">
    <property type="entry name" value="Tcp11"/>
    <property type="match status" value="1"/>
</dbReference>
<dbReference type="PaxDb" id="35128-Thaps24971"/>
<dbReference type="Proteomes" id="UP000001449">
    <property type="component" value="Chromosome 15"/>
</dbReference>
<feature type="region of interest" description="Disordered" evidence="2">
    <location>
        <begin position="57"/>
        <end position="167"/>
    </location>
</feature>
<dbReference type="KEGG" id="tps:THAPSDRAFT_24971"/>
<dbReference type="OMA" id="HAGNICK"/>
<evidence type="ECO:0000313" key="3">
    <source>
        <dbReference type="EMBL" id="EED88543.1"/>
    </source>
</evidence>
<keyword evidence="4" id="KW-1185">Reference proteome</keyword>
<feature type="compositionally biased region" description="Pro residues" evidence="2">
    <location>
        <begin position="87"/>
        <end position="101"/>
    </location>
</feature>
<feature type="compositionally biased region" description="Low complexity" evidence="2">
    <location>
        <begin position="765"/>
        <end position="780"/>
    </location>
</feature>
<evidence type="ECO:0000256" key="2">
    <source>
        <dbReference type="SAM" id="MobiDB-lite"/>
    </source>
</evidence>
<feature type="compositionally biased region" description="Low complexity" evidence="2">
    <location>
        <begin position="153"/>
        <end position="167"/>
    </location>
</feature>
<name>B8CD43_THAPS</name>
<accession>B8CD43</accession>
<protein>
    <submittedName>
        <fullName evidence="3">Uncharacterized protein</fullName>
    </submittedName>
</protein>